<dbReference type="InterPro" id="IPR036700">
    <property type="entry name" value="BOBF_sf"/>
</dbReference>
<dbReference type="PANTHER" id="PTHR36571">
    <property type="entry name" value="PROTEIN YGIW"/>
    <property type="match status" value="1"/>
</dbReference>
<gene>
    <name evidence="3" type="ordered locus">PM1171</name>
</gene>
<dbReference type="EMBL" id="AE004439">
    <property type="protein sequence ID" value="AAK03255.1"/>
    <property type="molecule type" value="Genomic_DNA"/>
</dbReference>
<accession>Q9CLP6</accession>
<dbReference type="KEGG" id="pmu:PM1171"/>
<feature type="chain" id="PRO_5004324461" evidence="2">
    <location>
        <begin position="21"/>
        <end position="124"/>
    </location>
</feature>
<evidence type="ECO:0000313" key="4">
    <source>
        <dbReference type="Proteomes" id="UP000000809"/>
    </source>
</evidence>
<reference evidence="3 4" key="1">
    <citation type="journal article" date="2001" name="Proc. Natl. Acad. Sci. U.S.A.">
        <title>Complete genomic sequence of Pasteurella multocida Pm70.</title>
        <authorList>
            <person name="May B.J."/>
            <person name="Zhang Q."/>
            <person name="Li L.L."/>
            <person name="Paustian M.L."/>
            <person name="Whittam T.S."/>
            <person name="Kapur V."/>
        </authorList>
    </citation>
    <scope>NUCLEOTIDE SEQUENCE [LARGE SCALE GENOMIC DNA]</scope>
    <source>
        <strain evidence="3 4">Pm70</strain>
    </source>
</reference>
<name>Q9CLP6_PASMU</name>
<dbReference type="EnsemblBacteria" id="AAK03255">
    <property type="protein sequence ID" value="AAK03255"/>
    <property type="gene ID" value="PM1171"/>
</dbReference>
<dbReference type="Proteomes" id="UP000000809">
    <property type="component" value="Chromosome"/>
</dbReference>
<dbReference type="STRING" id="272843.PM1171"/>
<organism evidence="3 4">
    <name type="scientific">Pasteurella multocida (strain Pm70)</name>
    <dbReference type="NCBI Taxonomy" id="272843"/>
    <lineage>
        <taxon>Bacteria</taxon>
        <taxon>Pseudomonadati</taxon>
        <taxon>Pseudomonadota</taxon>
        <taxon>Gammaproteobacteria</taxon>
        <taxon>Pasteurellales</taxon>
        <taxon>Pasteurellaceae</taxon>
        <taxon>Pasteurella</taxon>
    </lineage>
</organism>
<dbReference type="HOGENOM" id="CLU_118907_1_0_6"/>
<evidence type="ECO:0000256" key="2">
    <source>
        <dbReference type="SAM" id="SignalP"/>
    </source>
</evidence>
<feature type="signal peptide" evidence="2">
    <location>
        <begin position="1"/>
        <end position="20"/>
    </location>
</feature>
<dbReference type="NCBIfam" id="NF033674">
    <property type="entry name" value="stress_OB_fold"/>
    <property type="match status" value="1"/>
</dbReference>
<keyword evidence="1 2" id="KW-0732">Signal</keyword>
<dbReference type="InterPro" id="IPR005220">
    <property type="entry name" value="CarO-like"/>
</dbReference>
<keyword evidence="4" id="KW-1185">Reference proteome</keyword>
<dbReference type="Gene3D" id="2.40.50.200">
    <property type="entry name" value="Bacterial OB-fold"/>
    <property type="match status" value="1"/>
</dbReference>
<dbReference type="AlphaFoldDB" id="Q9CLP6"/>
<dbReference type="SUPFAM" id="SSF101756">
    <property type="entry name" value="Hypothetical protein YgiW"/>
    <property type="match status" value="1"/>
</dbReference>
<protein>
    <submittedName>
        <fullName evidence="3">Uncharacterized protein</fullName>
    </submittedName>
</protein>
<evidence type="ECO:0000256" key="1">
    <source>
        <dbReference type="ARBA" id="ARBA00022729"/>
    </source>
</evidence>
<dbReference type="PANTHER" id="PTHR36571:SF1">
    <property type="entry name" value="PROTEIN YGIW"/>
    <property type="match status" value="1"/>
</dbReference>
<dbReference type="Pfam" id="PF04076">
    <property type="entry name" value="BOF"/>
    <property type="match status" value="1"/>
</dbReference>
<proteinExistence type="predicted"/>
<sequence>MMKKLIALASILAISGMAVAKGGFQNNTNNAGGGFGPNAGINSVRAALNAQDDMPVSIEGYIVRQIDGDEFIFRDVAGSEIRIDVSDRAWNGQTIQPNDLIIIQGKVDKEWNKTDIDVKNIIKK</sequence>
<evidence type="ECO:0000313" key="3">
    <source>
        <dbReference type="EMBL" id="AAK03255.1"/>
    </source>
</evidence>